<dbReference type="Gene3D" id="3.40.1350.10">
    <property type="match status" value="1"/>
</dbReference>
<dbReference type="InterPro" id="IPR011335">
    <property type="entry name" value="Restrct_endonuc-II-like"/>
</dbReference>
<evidence type="ECO:0000256" key="1">
    <source>
        <dbReference type="ARBA" id="ARBA00006738"/>
    </source>
</evidence>
<dbReference type="SUPFAM" id="SSF52980">
    <property type="entry name" value="Restriction endonuclease-like"/>
    <property type="match status" value="1"/>
</dbReference>
<name>A0A853FVL5_9BURK</name>
<dbReference type="Pfam" id="PF02021">
    <property type="entry name" value="UPF0102"/>
    <property type="match status" value="1"/>
</dbReference>
<proteinExistence type="inferred from homology"/>
<dbReference type="PANTHER" id="PTHR34039:SF1">
    <property type="entry name" value="UPF0102 PROTEIN YRAN"/>
    <property type="match status" value="1"/>
</dbReference>
<dbReference type="PANTHER" id="PTHR34039">
    <property type="entry name" value="UPF0102 PROTEIN YRAN"/>
    <property type="match status" value="1"/>
</dbReference>
<dbReference type="InterPro" id="IPR011856">
    <property type="entry name" value="tRNA_endonuc-like_dom_sf"/>
</dbReference>
<dbReference type="InterPro" id="IPR003509">
    <property type="entry name" value="UPF0102_YraN-like"/>
</dbReference>
<accession>A0A853FVL5</accession>
<dbReference type="Proteomes" id="UP000559809">
    <property type="component" value="Unassembled WGS sequence"/>
</dbReference>
<dbReference type="RefSeq" id="WP_180154146.1">
    <property type="nucleotide sequence ID" value="NZ_JACCEM010000003.1"/>
</dbReference>
<dbReference type="HAMAP" id="MF_00048">
    <property type="entry name" value="UPF0102"/>
    <property type="match status" value="1"/>
</dbReference>
<sequence length="165" mass="17898">MIDETVLYALAAGAQQRAAKARRRKAARAAAGPSASASADAAARYSPTQRAGRHFEGLAMRHLQAQGLRILERNLSCRAGEIDLVARDGTVLVFIEVRRRGSSRYGGASGSVDGLKQAKLLRSAGYFLPMLVRRHFGGRTPVCRFDVVSVEPNALEWIKNAFTES</sequence>
<dbReference type="NCBIfam" id="NF009150">
    <property type="entry name" value="PRK12497.1-3"/>
    <property type="match status" value="1"/>
</dbReference>
<reference evidence="3 4" key="1">
    <citation type="submission" date="2020-07" db="EMBL/GenBank/DDBJ databases">
        <title>Taxonomic revisions and descriptions of new bacterial species based on genomic comparisons in the high-G+C-content subgroup of the family Alcaligenaceae.</title>
        <authorList>
            <person name="Szabo A."/>
            <person name="Felfoldi T."/>
        </authorList>
    </citation>
    <scope>NUCLEOTIDE SEQUENCE [LARGE SCALE GENOMIC DNA]</scope>
    <source>
        <strain evidence="3 4">LMG 24012</strain>
    </source>
</reference>
<evidence type="ECO:0000256" key="2">
    <source>
        <dbReference type="HAMAP-Rule" id="MF_00048"/>
    </source>
</evidence>
<organism evidence="3 4">
    <name type="scientific">Parapusillimonas granuli</name>
    <dbReference type="NCBI Taxonomy" id="380911"/>
    <lineage>
        <taxon>Bacteria</taxon>
        <taxon>Pseudomonadati</taxon>
        <taxon>Pseudomonadota</taxon>
        <taxon>Betaproteobacteria</taxon>
        <taxon>Burkholderiales</taxon>
        <taxon>Alcaligenaceae</taxon>
        <taxon>Parapusillimonas</taxon>
    </lineage>
</organism>
<dbReference type="AlphaFoldDB" id="A0A853FVL5"/>
<keyword evidence="4" id="KW-1185">Reference proteome</keyword>
<dbReference type="EMBL" id="JACCEM010000003">
    <property type="protein sequence ID" value="NYT48838.1"/>
    <property type="molecule type" value="Genomic_DNA"/>
</dbReference>
<comment type="caution">
    <text evidence="3">The sequence shown here is derived from an EMBL/GenBank/DDBJ whole genome shotgun (WGS) entry which is preliminary data.</text>
</comment>
<gene>
    <name evidence="3" type="ORF">H0A72_05895</name>
</gene>
<protein>
    <recommendedName>
        <fullName evidence="2">UPF0102 protein H0A72_05895</fullName>
    </recommendedName>
</protein>
<dbReference type="NCBIfam" id="TIGR00252">
    <property type="entry name" value="YraN family protein"/>
    <property type="match status" value="1"/>
</dbReference>
<evidence type="ECO:0000313" key="3">
    <source>
        <dbReference type="EMBL" id="NYT48838.1"/>
    </source>
</evidence>
<evidence type="ECO:0000313" key="4">
    <source>
        <dbReference type="Proteomes" id="UP000559809"/>
    </source>
</evidence>
<dbReference type="GO" id="GO:0003676">
    <property type="term" value="F:nucleic acid binding"/>
    <property type="evidence" value="ECO:0007669"/>
    <property type="project" value="InterPro"/>
</dbReference>
<comment type="similarity">
    <text evidence="1 2">Belongs to the UPF0102 family.</text>
</comment>